<evidence type="ECO:0000259" key="1">
    <source>
        <dbReference type="Pfam" id="PF12673"/>
    </source>
</evidence>
<dbReference type="Proteomes" id="UP000295008">
    <property type="component" value="Unassembled WGS sequence"/>
</dbReference>
<reference evidence="2 3" key="1">
    <citation type="submission" date="2019-03" db="EMBL/GenBank/DDBJ databases">
        <title>Genomic Encyclopedia of Type Strains, Phase IV (KMG-IV): sequencing the most valuable type-strain genomes for metagenomic binning, comparative biology and taxonomic classification.</title>
        <authorList>
            <person name="Goeker M."/>
        </authorList>
    </citation>
    <scope>NUCLEOTIDE SEQUENCE [LARGE SCALE GENOMIC DNA]</scope>
    <source>
        <strain evidence="2 3">LX-B</strain>
    </source>
</reference>
<sequence>MAVLAETTAQVLVSDTVTLPVAAEKISEIVASVRDTQCFVIENKVIFLGTLHKQIFFVDQDGFVRHVGVDIPFSGFADTPGVPAGSSCQLTPAVVFLNFSLVSPTELQENVVIDINIVVTDDDPSGNTVTFSNTLPVQPLRFGAQGTVRVSEAGFHMS</sequence>
<comment type="caution">
    <text evidence="2">The sequence shown here is derived from an EMBL/GenBank/DDBJ whole genome shotgun (WGS) entry which is preliminary data.</text>
</comment>
<dbReference type="RefSeq" id="WP_132015273.1">
    <property type="nucleotide sequence ID" value="NZ_SLUN01000020.1"/>
</dbReference>
<keyword evidence="3" id="KW-1185">Reference proteome</keyword>
<gene>
    <name evidence="2" type="ORF">EDC14_102035</name>
</gene>
<dbReference type="InterPro" id="IPR024300">
    <property type="entry name" value="SipL_SPOCS_dom"/>
</dbReference>
<evidence type="ECO:0000313" key="2">
    <source>
        <dbReference type="EMBL" id="TCL63750.1"/>
    </source>
</evidence>
<accession>A0A4R1RDP4</accession>
<proteinExistence type="predicted"/>
<protein>
    <submittedName>
        <fullName evidence="2">Uncharacterized protein DUF3794</fullName>
    </submittedName>
</protein>
<evidence type="ECO:0000313" key="3">
    <source>
        <dbReference type="Proteomes" id="UP000295008"/>
    </source>
</evidence>
<dbReference type="Pfam" id="PF12673">
    <property type="entry name" value="SipL"/>
    <property type="match status" value="1"/>
</dbReference>
<dbReference type="EMBL" id="SLUN01000020">
    <property type="protein sequence ID" value="TCL63750.1"/>
    <property type="molecule type" value="Genomic_DNA"/>
</dbReference>
<dbReference type="OrthoDB" id="1785142at2"/>
<feature type="domain" description="SipL SPOCS" evidence="1">
    <location>
        <begin position="24"/>
        <end position="101"/>
    </location>
</feature>
<name>A0A4R1RDP4_HYDET</name>
<organism evidence="2 3">
    <name type="scientific">Hydrogenispora ethanolica</name>
    <dbReference type="NCBI Taxonomy" id="1082276"/>
    <lineage>
        <taxon>Bacteria</taxon>
        <taxon>Bacillati</taxon>
        <taxon>Bacillota</taxon>
        <taxon>Hydrogenispora</taxon>
    </lineage>
</organism>
<dbReference type="AlphaFoldDB" id="A0A4R1RDP4"/>